<accession>A0A8X8AWP4</accession>
<comment type="caution">
    <text evidence="3">The sequence shown here is derived from an EMBL/GenBank/DDBJ whole genome shotgun (WGS) entry which is preliminary data.</text>
</comment>
<feature type="signal peptide" evidence="2">
    <location>
        <begin position="1"/>
        <end position="23"/>
    </location>
</feature>
<organism evidence="3 4">
    <name type="scientific">Brassica carinata</name>
    <name type="common">Ethiopian mustard</name>
    <name type="synonym">Abyssinian cabbage</name>
    <dbReference type="NCBI Taxonomy" id="52824"/>
    <lineage>
        <taxon>Eukaryota</taxon>
        <taxon>Viridiplantae</taxon>
        <taxon>Streptophyta</taxon>
        <taxon>Embryophyta</taxon>
        <taxon>Tracheophyta</taxon>
        <taxon>Spermatophyta</taxon>
        <taxon>Magnoliopsida</taxon>
        <taxon>eudicotyledons</taxon>
        <taxon>Gunneridae</taxon>
        <taxon>Pentapetalae</taxon>
        <taxon>rosids</taxon>
        <taxon>malvids</taxon>
        <taxon>Brassicales</taxon>
        <taxon>Brassicaceae</taxon>
        <taxon>Brassiceae</taxon>
        <taxon>Brassica</taxon>
    </lineage>
</organism>
<proteinExistence type="predicted"/>
<dbReference type="AlphaFoldDB" id="A0A8X8AWP4"/>
<evidence type="ECO:0000256" key="1">
    <source>
        <dbReference type="SAM" id="MobiDB-lite"/>
    </source>
</evidence>
<evidence type="ECO:0000313" key="4">
    <source>
        <dbReference type="Proteomes" id="UP000886595"/>
    </source>
</evidence>
<keyword evidence="2" id="KW-0732">Signal</keyword>
<dbReference type="EMBL" id="JAAMPC010000004">
    <property type="protein sequence ID" value="KAG2313777.1"/>
    <property type="molecule type" value="Genomic_DNA"/>
</dbReference>
<gene>
    <name evidence="3" type="ORF">Bca52824_016899</name>
</gene>
<dbReference type="Proteomes" id="UP000886595">
    <property type="component" value="Unassembled WGS sequence"/>
</dbReference>
<protein>
    <submittedName>
        <fullName evidence="3">Uncharacterized protein</fullName>
    </submittedName>
</protein>
<feature type="region of interest" description="Disordered" evidence="1">
    <location>
        <begin position="204"/>
        <end position="236"/>
    </location>
</feature>
<feature type="chain" id="PRO_5036480649" evidence="2">
    <location>
        <begin position="24"/>
        <end position="236"/>
    </location>
</feature>
<reference evidence="3 4" key="1">
    <citation type="submission" date="2020-02" db="EMBL/GenBank/DDBJ databases">
        <authorList>
            <person name="Ma Q."/>
            <person name="Huang Y."/>
            <person name="Song X."/>
            <person name="Pei D."/>
        </authorList>
    </citation>
    <scope>NUCLEOTIDE SEQUENCE [LARGE SCALE GENOMIC DNA]</scope>
    <source>
        <strain evidence="3">Sxm20200214</strain>
        <tissue evidence="3">Leaf</tissue>
    </source>
</reference>
<feature type="region of interest" description="Disordered" evidence="1">
    <location>
        <begin position="142"/>
        <end position="162"/>
    </location>
</feature>
<sequence length="236" mass="25102">MGLSPWAAMGLALLDMEVRWVCGLDKRGQACGLAVWACVRSAQGKKGQLPGGLCKRRENRERDREIGQRLGCECVWVNPTRSWLVWCGDRVMMSTRGKEKDVDKGLSTPERTPKDLTRTVARPRSHEDQAVYGCVGCVSIGGKSKTKSRKSKEAAGASGQVGADDVHLAAALPIQTDVVNAGTGLTTVQLNPTEVRVDGTDVQLEHGSGQADGAGGAGRLQGGELEGEVSPHTGLW</sequence>
<evidence type="ECO:0000256" key="2">
    <source>
        <dbReference type="SAM" id="SignalP"/>
    </source>
</evidence>
<feature type="compositionally biased region" description="Gly residues" evidence="1">
    <location>
        <begin position="210"/>
        <end position="221"/>
    </location>
</feature>
<name>A0A8X8AWP4_BRACI</name>
<keyword evidence="4" id="KW-1185">Reference proteome</keyword>
<evidence type="ECO:0000313" key="3">
    <source>
        <dbReference type="EMBL" id="KAG2313777.1"/>
    </source>
</evidence>